<evidence type="ECO:0000313" key="5">
    <source>
        <dbReference type="Proteomes" id="UP001595455"/>
    </source>
</evidence>
<protein>
    <submittedName>
        <fullName evidence="3">Uncharacterized protein</fullName>
    </submittedName>
</protein>
<gene>
    <name evidence="2" type="ORF">ACFODO_01335</name>
    <name evidence="3" type="ORF">C9E89_002905</name>
</gene>
<evidence type="ECO:0000313" key="4">
    <source>
        <dbReference type="Proteomes" id="UP000240957"/>
    </source>
</evidence>
<reference evidence="3 4" key="2">
    <citation type="submission" date="2018-08" db="EMBL/GenBank/DDBJ databases">
        <title>The draft genome of Acinetobacter sichuanensis strain WCHAc060041.</title>
        <authorList>
            <person name="Qin J."/>
            <person name="Feng Y."/>
            <person name="Zong Z."/>
        </authorList>
    </citation>
    <scope>NUCLEOTIDE SEQUENCE [LARGE SCALE GENOMIC DNA]</scope>
    <source>
        <strain evidence="3 4">WCHAc060041</strain>
    </source>
</reference>
<keyword evidence="5" id="KW-1185">Reference proteome</keyword>
<feature type="coiled-coil region" evidence="1">
    <location>
        <begin position="235"/>
        <end position="276"/>
    </location>
</feature>
<dbReference type="Proteomes" id="UP000240957">
    <property type="component" value="Unassembled WGS sequence"/>
</dbReference>
<dbReference type="AlphaFoldDB" id="A0A371YTT1"/>
<keyword evidence="1" id="KW-0175">Coiled coil</keyword>
<dbReference type="Proteomes" id="UP001595455">
    <property type="component" value="Unassembled WGS sequence"/>
</dbReference>
<name>A0A371YTT1_9GAMM</name>
<accession>A0A371YTT1</accession>
<dbReference type="RefSeq" id="WP_107006948.1">
    <property type="nucleotide sequence ID" value="NZ_JBHRSF010000003.1"/>
</dbReference>
<organism evidence="3 4">
    <name type="scientific">Acinetobacter sichuanensis</name>
    <dbReference type="NCBI Taxonomy" id="2136183"/>
    <lineage>
        <taxon>Bacteria</taxon>
        <taxon>Pseudomonadati</taxon>
        <taxon>Pseudomonadota</taxon>
        <taxon>Gammaproteobacteria</taxon>
        <taxon>Moraxellales</taxon>
        <taxon>Moraxellaceae</taxon>
        <taxon>Acinetobacter</taxon>
    </lineage>
</organism>
<reference evidence="5" key="3">
    <citation type="journal article" date="2019" name="Int. J. Syst. Evol. Microbiol.">
        <title>The Global Catalogue of Microorganisms (GCM) 10K type strain sequencing project: providing services to taxonomists for standard genome sequencing and annotation.</title>
        <authorList>
            <consortium name="The Broad Institute Genomics Platform"/>
            <consortium name="The Broad Institute Genome Sequencing Center for Infectious Disease"/>
            <person name="Wu L."/>
            <person name="Ma J."/>
        </authorList>
    </citation>
    <scope>NUCLEOTIDE SEQUENCE [LARGE SCALE GENOMIC DNA]</scope>
    <source>
        <strain evidence="5">KCTC 62575</strain>
    </source>
</reference>
<evidence type="ECO:0000256" key="1">
    <source>
        <dbReference type="SAM" id="Coils"/>
    </source>
</evidence>
<evidence type="ECO:0000313" key="2">
    <source>
        <dbReference type="EMBL" id="MFC2993930.1"/>
    </source>
</evidence>
<reference evidence="2" key="4">
    <citation type="submission" date="2024-09" db="EMBL/GenBank/DDBJ databases">
        <authorList>
            <person name="Sun Q."/>
            <person name="Mori K."/>
        </authorList>
    </citation>
    <scope>NUCLEOTIDE SEQUENCE</scope>
    <source>
        <strain evidence="2">KCTC 62575</strain>
    </source>
</reference>
<comment type="caution">
    <text evidence="3">The sequence shown here is derived from an EMBL/GenBank/DDBJ whole genome shotgun (WGS) entry which is preliminary data.</text>
</comment>
<sequence length="350" mass="40147">MSLQNLINQENDENYISLFNAINLLAKNSNIYDVAIYLLNKNIHIDLDSYKENYDCKIIQSSFTDIPNKTWSGDNFAHSLLKEIVDIEIEKLFPQTTISGFDRYSELSQSTYWDKKQFFSNSFIMRALNHKTNKNCGSTELQPESQLMQTKEVPLLYLNDIFSLVEASCILSNDNPILMNRCFNDTDFDQNYPSFNEAYNFLNSAIYAGKLSEPISSTQLKEYLSSKGRIIDGFNDQLKNEFTDQNSIIDQLKKENEKLKAELLEKEQKIKEMELIQTTENKSKLGSTRAENNVSKLILALSTQAKIDTSKPYAQYESLKTQAELLGIDKFPSDENVASWLKKANSQNPT</sequence>
<proteinExistence type="predicted"/>
<dbReference type="EMBL" id="PYIX02000003">
    <property type="protein sequence ID" value="RFC84886.1"/>
    <property type="molecule type" value="Genomic_DNA"/>
</dbReference>
<dbReference type="EMBL" id="JBHRSF010000003">
    <property type="protein sequence ID" value="MFC2993930.1"/>
    <property type="molecule type" value="Genomic_DNA"/>
</dbReference>
<evidence type="ECO:0000313" key="3">
    <source>
        <dbReference type="EMBL" id="RFC84886.1"/>
    </source>
</evidence>
<reference evidence="2" key="1">
    <citation type="journal article" date="2014" name="Int. J. Syst. Evol. Microbiol.">
        <title>Complete genome of a new Firmicutes species belonging to the dominant human colonic microbiota ('Ruminococcus bicirculans') reveals two chromosomes and a selective capacity to utilize plant glucans.</title>
        <authorList>
            <consortium name="NISC Comparative Sequencing Program"/>
            <person name="Wegmann U."/>
            <person name="Louis P."/>
            <person name="Goesmann A."/>
            <person name="Henrissat B."/>
            <person name="Duncan S.H."/>
            <person name="Flint H.J."/>
        </authorList>
    </citation>
    <scope>NUCLEOTIDE SEQUENCE</scope>
    <source>
        <strain evidence="2">KCTC 62575</strain>
    </source>
</reference>
<dbReference type="OrthoDB" id="9998454at2"/>